<dbReference type="SUPFAM" id="SSF53756">
    <property type="entry name" value="UDP-Glycosyltransferase/glycogen phosphorylase"/>
    <property type="match status" value="1"/>
</dbReference>
<dbReference type="CDD" id="cd03784">
    <property type="entry name" value="GT1_Gtf-like"/>
    <property type="match status" value="1"/>
</dbReference>
<reference evidence="8" key="1">
    <citation type="submission" date="2022-08" db="EMBL/GenBank/DDBJ databases">
        <authorList>
            <person name="Marques A."/>
        </authorList>
    </citation>
    <scope>NUCLEOTIDE SEQUENCE</scope>
    <source>
        <strain evidence="8">RhyPub2mFocal</strain>
        <tissue evidence="8">Leaves</tissue>
    </source>
</reference>
<evidence type="ECO:0000313" key="8">
    <source>
        <dbReference type="EMBL" id="KAJ4754382.1"/>
    </source>
</evidence>
<dbReference type="Proteomes" id="UP001140206">
    <property type="component" value="Chromosome 5"/>
</dbReference>
<comment type="catalytic activity">
    <reaction evidence="4">
        <text>DIBOA + UDP-alpha-D-glucose = DIBOA beta-D-glucoside + UDP + H(+)</text>
        <dbReference type="Rhea" id="RHEA:33955"/>
        <dbReference type="ChEBI" id="CHEBI:15378"/>
        <dbReference type="ChEBI" id="CHEBI:58223"/>
        <dbReference type="ChEBI" id="CHEBI:58885"/>
        <dbReference type="ChEBI" id="CHEBI:63558"/>
        <dbReference type="ChEBI" id="CHEBI:63670"/>
        <dbReference type="EC" id="2.4.1.202"/>
    </reaction>
</comment>
<dbReference type="FunFam" id="3.40.50.2000:FF:000040">
    <property type="entry name" value="UDP-glycosyltransferase 76C1"/>
    <property type="match status" value="1"/>
</dbReference>
<evidence type="ECO:0000256" key="3">
    <source>
        <dbReference type="ARBA" id="ARBA00022679"/>
    </source>
</evidence>
<dbReference type="Gene3D" id="3.40.50.2000">
    <property type="entry name" value="Glycogen Phosphorylase B"/>
    <property type="match status" value="2"/>
</dbReference>
<dbReference type="AlphaFoldDB" id="A0AAV8CJG7"/>
<dbReference type="EC" id="2.4.1.202" evidence="7"/>
<proteinExistence type="inferred from homology"/>
<name>A0AAV8CJG7_9POAL</name>
<dbReference type="GO" id="GO:0080043">
    <property type="term" value="F:quercetin 3-O-glucosyltransferase activity"/>
    <property type="evidence" value="ECO:0007669"/>
    <property type="project" value="TreeGrafter"/>
</dbReference>
<comment type="catalytic activity">
    <reaction evidence="5">
        <text>DIMBOA + UDP-alpha-D-glucose = DIMBOA beta-D-glucoside + UDP + H(+)</text>
        <dbReference type="Rhea" id="RHEA:15541"/>
        <dbReference type="ChEBI" id="CHEBI:15378"/>
        <dbReference type="ChEBI" id="CHEBI:18048"/>
        <dbReference type="ChEBI" id="CHEBI:37573"/>
        <dbReference type="ChEBI" id="CHEBI:58223"/>
        <dbReference type="ChEBI" id="CHEBI:58885"/>
        <dbReference type="EC" id="2.4.1.202"/>
    </reaction>
</comment>
<dbReference type="GO" id="GO:0047254">
    <property type="term" value="F:2,4-dihydroxy-7-methoxy-2H-1,4-benzoxazin-3(4H)-one 2-D-glucosyltransferase activity"/>
    <property type="evidence" value="ECO:0007669"/>
    <property type="project" value="UniProtKB-EC"/>
</dbReference>
<sequence length="473" mass="53593">MTNLISLINLIPLANIEVRTQQLSTMSGDLGINRRILLFPLPYQGHINPMLELASLLHLRGFSITIFHTQFNSIDPTKHPSYDFISIIDGTTSNHFEVNNFPSRFVEHNNNCEQPFYDSLRKYLSDNKGVTCLVADLHWYKIHAVAKRLGVVSLVLRTGSAASLRWFTSFPVLRAKGYYPLRESEKDELVTELPPYRVKDLIPMDKCRIDDFAMLVERDIEAAKNSSGIIINTFTAIESDEIQKLHQELSVPIFSIGPLHKFTSQFQSSLLPQDRSCLDWLDKQAPGSVLYVSFGSLASLNYEEFVETAWGLANSRQPFLWVVRPGSVCGTENVSMPDGFDEEIRGRGMVVAWAPQLEVLAHDAVGGFWTHNGWNSTLEGIWEGVPMICRPFFADQMGNARYVTHVWKVGIELEGKLERRIIEKTVRSLMKEKEGSEIRERMRVLRKNASECTKADGSSHLAINKLVNHILSL</sequence>
<protein>
    <recommendedName>
        <fullName evidence="7">2,4-dihydroxy-7-methoxy-2H-1,4-benzoxazin-3(4H)-one 2-D-glucosyltransferase</fullName>
        <ecNumber evidence="7">2.4.1.202</ecNumber>
    </recommendedName>
</protein>
<dbReference type="EMBL" id="JAMFTS010000005">
    <property type="protein sequence ID" value="KAJ4754382.1"/>
    <property type="molecule type" value="Genomic_DNA"/>
</dbReference>
<evidence type="ECO:0000256" key="2">
    <source>
        <dbReference type="ARBA" id="ARBA00022676"/>
    </source>
</evidence>
<evidence type="ECO:0000256" key="5">
    <source>
        <dbReference type="ARBA" id="ARBA00052327"/>
    </source>
</evidence>
<evidence type="ECO:0000256" key="1">
    <source>
        <dbReference type="ARBA" id="ARBA00009995"/>
    </source>
</evidence>
<organism evidence="8 9">
    <name type="scientific">Rhynchospora pubera</name>
    <dbReference type="NCBI Taxonomy" id="906938"/>
    <lineage>
        <taxon>Eukaryota</taxon>
        <taxon>Viridiplantae</taxon>
        <taxon>Streptophyta</taxon>
        <taxon>Embryophyta</taxon>
        <taxon>Tracheophyta</taxon>
        <taxon>Spermatophyta</taxon>
        <taxon>Magnoliopsida</taxon>
        <taxon>Liliopsida</taxon>
        <taxon>Poales</taxon>
        <taxon>Cyperaceae</taxon>
        <taxon>Cyperoideae</taxon>
        <taxon>Rhynchosporeae</taxon>
        <taxon>Rhynchospora</taxon>
    </lineage>
</organism>
<keyword evidence="3" id="KW-0808">Transferase</keyword>
<evidence type="ECO:0000256" key="6">
    <source>
        <dbReference type="ARBA" id="ARBA00058304"/>
    </source>
</evidence>
<dbReference type="PANTHER" id="PTHR11926:SF1494">
    <property type="entry name" value="FLAVONOL 3-O-GLUCOSYLTRANSFERASE UGT76E12-RELATED"/>
    <property type="match status" value="1"/>
</dbReference>
<dbReference type="PANTHER" id="PTHR11926">
    <property type="entry name" value="GLUCOSYL/GLUCURONOSYL TRANSFERASES"/>
    <property type="match status" value="1"/>
</dbReference>
<gene>
    <name evidence="8" type="ORF">LUZ62_088787</name>
</gene>
<dbReference type="GO" id="GO:0080044">
    <property type="term" value="F:quercetin 7-O-glucosyltransferase activity"/>
    <property type="evidence" value="ECO:0007669"/>
    <property type="project" value="TreeGrafter"/>
</dbReference>
<dbReference type="FunFam" id="3.40.50.2000:FF:000120">
    <property type="entry name" value="UDP-glycosyltransferase 76C1"/>
    <property type="match status" value="1"/>
</dbReference>
<evidence type="ECO:0000313" key="9">
    <source>
        <dbReference type="Proteomes" id="UP001140206"/>
    </source>
</evidence>
<comment type="caution">
    <text evidence="8">The sequence shown here is derived from an EMBL/GenBank/DDBJ whole genome shotgun (WGS) entry which is preliminary data.</text>
</comment>
<dbReference type="Pfam" id="PF00201">
    <property type="entry name" value="UDPGT"/>
    <property type="match status" value="1"/>
</dbReference>
<comment type="function">
    <text evidence="6">Glucosyltransferase involved in the last step of benzoxazinoid glucoside biosynthesis. Catalyzes the glucosylation of hydroxamic acids utilizing UDP-glucose as glucose doner, reducing the toxicity of these natural insecticides for storage. Can use DIMBOA and DIBOA as substrates, HMBOA (2-hydroxy-7-methoxy-2H-1,4-benzoxazin-3(4H)-one) and HBOA (2-hydroxy-2H-1,4-benzoxazin-3(4H)-one) with a lower efficiency, but not indole acetic acid or quercitin.</text>
</comment>
<evidence type="ECO:0000256" key="4">
    <source>
        <dbReference type="ARBA" id="ARBA00051876"/>
    </source>
</evidence>
<evidence type="ECO:0000256" key="7">
    <source>
        <dbReference type="ARBA" id="ARBA00066799"/>
    </source>
</evidence>
<dbReference type="InterPro" id="IPR002213">
    <property type="entry name" value="UDP_glucos_trans"/>
</dbReference>
<keyword evidence="2" id="KW-0328">Glycosyltransferase</keyword>
<accession>A0AAV8CJG7</accession>
<comment type="similarity">
    <text evidence="1">Belongs to the UDP-glycosyltransferase family.</text>
</comment>
<keyword evidence="9" id="KW-1185">Reference proteome</keyword>